<dbReference type="EMBL" id="CAXKWB010114351">
    <property type="protein sequence ID" value="CAL4234893.1"/>
    <property type="molecule type" value="Genomic_DNA"/>
</dbReference>
<feature type="non-terminal residue" evidence="2">
    <location>
        <position position="113"/>
    </location>
</feature>
<feature type="signal peptide" evidence="1">
    <location>
        <begin position="1"/>
        <end position="34"/>
    </location>
</feature>
<organism evidence="2 3">
    <name type="scientific">Meganyctiphanes norvegica</name>
    <name type="common">Northern krill</name>
    <name type="synonym">Thysanopoda norvegica</name>
    <dbReference type="NCBI Taxonomy" id="48144"/>
    <lineage>
        <taxon>Eukaryota</taxon>
        <taxon>Metazoa</taxon>
        <taxon>Ecdysozoa</taxon>
        <taxon>Arthropoda</taxon>
        <taxon>Crustacea</taxon>
        <taxon>Multicrustacea</taxon>
        <taxon>Malacostraca</taxon>
        <taxon>Eumalacostraca</taxon>
        <taxon>Eucarida</taxon>
        <taxon>Euphausiacea</taxon>
        <taxon>Euphausiidae</taxon>
        <taxon>Meganyctiphanes</taxon>
    </lineage>
</organism>
<gene>
    <name evidence="2" type="ORF">MNOR_LOCUS40043</name>
</gene>
<protein>
    <submittedName>
        <fullName evidence="2">Uncharacterized protein</fullName>
    </submittedName>
</protein>
<sequence>MAGMTRFEGGFPGMLLGSLALLLLLATCIQDASAKSYGIINKERRASVEEDARQAEIKQNYKMLLHKMNVLKRSLKSAVTSRSTSHDSQKIYDESVSVEDQVKKIIFSIPRTF</sequence>
<keyword evidence="3" id="KW-1185">Reference proteome</keyword>
<accession>A0AAV2SS44</accession>
<comment type="caution">
    <text evidence="2">The sequence shown here is derived from an EMBL/GenBank/DDBJ whole genome shotgun (WGS) entry which is preliminary data.</text>
</comment>
<evidence type="ECO:0000313" key="2">
    <source>
        <dbReference type="EMBL" id="CAL4234893.1"/>
    </source>
</evidence>
<reference evidence="2 3" key="1">
    <citation type="submission" date="2024-05" db="EMBL/GenBank/DDBJ databases">
        <authorList>
            <person name="Wallberg A."/>
        </authorList>
    </citation>
    <scope>NUCLEOTIDE SEQUENCE [LARGE SCALE GENOMIC DNA]</scope>
</reference>
<evidence type="ECO:0000256" key="1">
    <source>
        <dbReference type="SAM" id="SignalP"/>
    </source>
</evidence>
<dbReference type="AlphaFoldDB" id="A0AAV2SS44"/>
<proteinExistence type="predicted"/>
<name>A0AAV2SS44_MEGNR</name>
<keyword evidence="1" id="KW-0732">Signal</keyword>
<feature type="chain" id="PRO_5043718861" evidence="1">
    <location>
        <begin position="35"/>
        <end position="113"/>
    </location>
</feature>
<dbReference type="Proteomes" id="UP001497623">
    <property type="component" value="Unassembled WGS sequence"/>
</dbReference>
<evidence type="ECO:0000313" key="3">
    <source>
        <dbReference type="Proteomes" id="UP001497623"/>
    </source>
</evidence>